<keyword evidence="1" id="KW-1133">Transmembrane helix</keyword>
<dbReference type="Proteomes" id="UP000033385">
    <property type="component" value="Unassembled WGS sequence"/>
</dbReference>
<feature type="transmembrane region" description="Helical" evidence="1">
    <location>
        <begin position="20"/>
        <end position="40"/>
    </location>
</feature>
<sequence>MSFRQRFSYHNNHGDICSSAVALGGLLVRVLLITTILRCYRFFIYCSASAWRITFEFRYFSSLSMETFGITNFDAH</sequence>
<dbReference type="EMBL" id="LANW01000001">
    <property type="protein sequence ID" value="KJV67669.1"/>
    <property type="molecule type" value="Genomic_DNA"/>
</dbReference>
<keyword evidence="1" id="KW-0812">Transmembrane</keyword>
<gene>
    <name evidence="2" type="ORF">APHNP_0359</name>
</gene>
<organism evidence="2 3">
    <name type="scientific">Anaplasma phagocytophilum str. ApNP</name>
    <dbReference type="NCBI Taxonomy" id="1359153"/>
    <lineage>
        <taxon>Bacteria</taxon>
        <taxon>Pseudomonadati</taxon>
        <taxon>Pseudomonadota</taxon>
        <taxon>Alphaproteobacteria</taxon>
        <taxon>Rickettsiales</taxon>
        <taxon>Anaplasmataceae</taxon>
        <taxon>Anaplasma</taxon>
        <taxon>phagocytophilum group</taxon>
    </lineage>
</organism>
<evidence type="ECO:0000313" key="3">
    <source>
        <dbReference type="Proteomes" id="UP000033385"/>
    </source>
</evidence>
<dbReference type="AlphaFoldDB" id="A0A0F3NLA8"/>
<comment type="caution">
    <text evidence="2">The sequence shown here is derived from an EMBL/GenBank/DDBJ whole genome shotgun (WGS) entry which is preliminary data.</text>
</comment>
<proteinExistence type="predicted"/>
<accession>A0A0F3NLA8</accession>
<keyword evidence="1" id="KW-0472">Membrane</keyword>
<reference evidence="2 3" key="1">
    <citation type="submission" date="2015-01" db="EMBL/GenBank/DDBJ databases">
        <title>Genome Sequencing of Rickettsiales.</title>
        <authorList>
            <person name="Daugherty S.C."/>
            <person name="Su Q."/>
            <person name="Abolude K."/>
            <person name="Beier-Sexton M."/>
            <person name="Carlyon J.A."/>
            <person name="Carter R."/>
            <person name="Day N.P."/>
            <person name="Dumler S.J."/>
            <person name="Dyachenko V."/>
            <person name="Godinez A."/>
            <person name="Kurtti T.J."/>
            <person name="Lichay M."/>
            <person name="Mullins K.E."/>
            <person name="Ott S."/>
            <person name="Pappas-Brown V."/>
            <person name="Paris D.H."/>
            <person name="Patel P."/>
            <person name="Richards A.L."/>
            <person name="Sadzewicz L."/>
            <person name="Sears K."/>
            <person name="Seidman D."/>
            <person name="Sengamalay N."/>
            <person name="Stenos J."/>
            <person name="Tallon L.J."/>
            <person name="Vincent G."/>
            <person name="Fraser C.M."/>
            <person name="Munderloh U."/>
            <person name="Dunning-Hotopp J.C."/>
        </authorList>
    </citation>
    <scope>NUCLEOTIDE SEQUENCE [LARGE SCALE GENOMIC DNA]</scope>
    <source>
        <strain evidence="2 3">ApNP</strain>
    </source>
</reference>
<dbReference type="PATRIC" id="fig|1359153.3.peg.369"/>
<protein>
    <submittedName>
        <fullName evidence="2">Uncharacterized protein</fullName>
    </submittedName>
</protein>
<evidence type="ECO:0000313" key="2">
    <source>
        <dbReference type="EMBL" id="KJV67669.1"/>
    </source>
</evidence>
<evidence type="ECO:0000256" key="1">
    <source>
        <dbReference type="SAM" id="Phobius"/>
    </source>
</evidence>
<name>A0A0F3NLA8_ANAPH</name>